<evidence type="ECO:0000256" key="4">
    <source>
        <dbReference type="ARBA" id="ARBA00004496"/>
    </source>
</evidence>
<dbReference type="Gene3D" id="2.60.40.150">
    <property type="entry name" value="C2 domain"/>
    <property type="match status" value="2"/>
</dbReference>
<keyword evidence="7" id="KW-0963">Cytoplasm</keyword>
<evidence type="ECO:0000313" key="21">
    <source>
        <dbReference type="EMBL" id="RCN53475.1"/>
    </source>
</evidence>
<dbReference type="InterPro" id="IPR036465">
    <property type="entry name" value="vWFA_dom_sf"/>
</dbReference>
<evidence type="ECO:0000256" key="3">
    <source>
        <dbReference type="ARBA" id="ARBA00004246"/>
    </source>
</evidence>
<evidence type="ECO:0000256" key="18">
    <source>
        <dbReference type="ARBA" id="ARBA00076171"/>
    </source>
</evidence>
<dbReference type="GO" id="GO:0005737">
    <property type="term" value="C:cytoplasm"/>
    <property type="evidence" value="ECO:0007669"/>
    <property type="project" value="UniProtKB-SubCell"/>
</dbReference>
<comment type="caution">
    <text evidence="21">The sequence shown here is derived from an EMBL/GenBank/DDBJ whole genome shotgun (WGS) entry which is preliminary data.</text>
</comment>
<dbReference type="PANTHER" id="PTHR10857">
    <property type="entry name" value="COPINE"/>
    <property type="match status" value="1"/>
</dbReference>
<gene>
    <name evidence="21" type="ORF">ANCCAN_00541</name>
</gene>
<comment type="similarity">
    <text evidence="5">Belongs to the copine family.</text>
</comment>
<evidence type="ECO:0000259" key="19">
    <source>
        <dbReference type="PROSITE" id="PS50004"/>
    </source>
</evidence>
<evidence type="ECO:0000256" key="13">
    <source>
        <dbReference type="ARBA" id="ARBA00023136"/>
    </source>
</evidence>
<protein>
    <recommendedName>
        <fullName evidence="17">Copine-3</fullName>
    </recommendedName>
    <alternativeName>
        <fullName evidence="18">Copine III</fullName>
    </alternativeName>
</protein>
<dbReference type="PROSITE" id="PS50004">
    <property type="entry name" value="C2"/>
    <property type="match status" value="2"/>
</dbReference>
<keyword evidence="6" id="KW-1003">Cell membrane</keyword>
<dbReference type="CDD" id="cd04047">
    <property type="entry name" value="C2B_Copine"/>
    <property type="match status" value="1"/>
</dbReference>
<dbReference type="PROSITE" id="PS50234">
    <property type="entry name" value="VWFA"/>
    <property type="match status" value="1"/>
</dbReference>
<comment type="function">
    <text evidence="15">Calcium-dependent phospholipid-binding protein that plays a role in ERBB2-mediated tumor cell migration in response to growth factor heregulin stimulation.</text>
</comment>
<dbReference type="SMART" id="SM00239">
    <property type="entry name" value="C2"/>
    <property type="match status" value="2"/>
</dbReference>
<dbReference type="InterPro" id="IPR045052">
    <property type="entry name" value="Copine"/>
</dbReference>
<dbReference type="InterPro" id="IPR000008">
    <property type="entry name" value="C2_dom"/>
</dbReference>
<dbReference type="SUPFAM" id="SSF53300">
    <property type="entry name" value="vWA-like"/>
    <property type="match status" value="1"/>
</dbReference>
<evidence type="ECO:0000256" key="16">
    <source>
        <dbReference type="ARBA" id="ARBA00065466"/>
    </source>
</evidence>
<dbReference type="GO" id="GO:0005634">
    <property type="term" value="C:nucleus"/>
    <property type="evidence" value="ECO:0007669"/>
    <property type="project" value="UniProtKB-SubCell"/>
</dbReference>
<dbReference type="FunFam" id="2.60.40.150:FF:000099">
    <property type="entry name" value="Copine 3"/>
    <property type="match status" value="1"/>
</dbReference>
<dbReference type="FunFam" id="2.60.40.150:FF:000042">
    <property type="entry name" value="Copine 3"/>
    <property type="match status" value="1"/>
</dbReference>
<dbReference type="Pfam" id="PF00168">
    <property type="entry name" value="C2"/>
    <property type="match status" value="2"/>
</dbReference>
<evidence type="ECO:0000256" key="17">
    <source>
        <dbReference type="ARBA" id="ARBA00074834"/>
    </source>
</evidence>
<proteinExistence type="inferred from homology"/>
<dbReference type="OrthoDB" id="5855668at2759"/>
<dbReference type="GO" id="GO:0005925">
    <property type="term" value="C:focal adhesion"/>
    <property type="evidence" value="ECO:0007669"/>
    <property type="project" value="UniProtKB-SubCell"/>
</dbReference>
<dbReference type="InterPro" id="IPR002035">
    <property type="entry name" value="VWF_A"/>
</dbReference>
<dbReference type="InterPro" id="IPR035892">
    <property type="entry name" value="C2_domain_sf"/>
</dbReference>
<dbReference type="InterPro" id="IPR037768">
    <property type="entry name" value="C2B_Copine"/>
</dbReference>
<evidence type="ECO:0000256" key="5">
    <source>
        <dbReference type="ARBA" id="ARBA00009048"/>
    </source>
</evidence>
<dbReference type="AlphaFoldDB" id="A0A368HE22"/>
<keyword evidence="9" id="KW-0479">Metal-binding</keyword>
<feature type="domain" description="C2" evidence="19">
    <location>
        <begin position="1"/>
        <end position="126"/>
    </location>
</feature>
<evidence type="ECO:0000256" key="15">
    <source>
        <dbReference type="ARBA" id="ARBA00058857"/>
    </source>
</evidence>
<evidence type="ECO:0000256" key="6">
    <source>
        <dbReference type="ARBA" id="ARBA00022475"/>
    </source>
</evidence>
<evidence type="ECO:0000256" key="7">
    <source>
        <dbReference type="ARBA" id="ARBA00022490"/>
    </source>
</evidence>
<keyword evidence="11" id="KW-0106">Calcium</keyword>
<evidence type="ECO:0000256" key="11">
    <source>
        <dbReference type="ARBA" id="ARBA00022837"/>
    </source>
</evidence>
<comment type="subcellular location">
    <subcellularLocation>
        <location evidence="3">Cell junction</location>
        <location evidence="3">Focal adhesion</location>
    </subcellularLocation>
    <subcellularLocation>
        <location evidence="2">Cell membrane</location>
    </subcellularLocation>
    <subcellularLocation>
        <location evidence="4">Cytoplasm</location>
    </subcellularLocation>
    <subcellularLocation>
        <location evidence="1">Nucleus</location>
    </subcellularLocation>
</comment>
<evidence type="ECO:0000256" key="14">
    <source>
        <dbReference type="ARBA" id="ARBA00023242"/>
    </source>
</evidence>
<evidence type="ECO:0000259" key="20">
    <source>
        <dbReference type="PROSITE" id="PS50234"/>
    </source>
</evidence>
<evidence type="ECO:0000256" key="1">
    <source>
        <dbReference type="ARBA" id="ARBA00004123"/>
    </source>
</evidence>
<dbReference type="SUPFAM" id="SSF49562">
    <property type="entry name" value="C2 domain (Calcium/lipid-binding domain, CaLB)"/>
    <property type="match status" value="2"/>
</dbReference>
<dbReference type="InterPro" id="IPR010734">
    <property type="entry name" value="Copine_C"/>
</dbReference>
<comment type="subunit">
    <text evidence="16">Monomer. Interacts with ERBB2 (preferentially with the tyrosine phosphorylated form); this interaction occurs at the cell membrane and is increased in a growth factor heregulin-dependent manner. Interacts with SHC1; this interaction may mediate the binding of CPNE3 with ERBB2. Interacts with RACK1.</text>
</comment>
<keyword evidence="10" id="KW-0677">Repeat</keyword>
<reference evidence="21 22" key="1">
    <citation type="submission" date="2014-10" db="EMBL/GenBank/DDBJ databases">
        <title>Draft genome of the hookworm Ancylostoma caninum.</title>
        <authorList>
            <person name="Mitreva M."/>
        </authorList>
    </citation>
    <scope>NUCLEOTIDE SEQUENCE [LARGE SCALE GENOMIC DNA]</scope>
    <source>
        <strain evidence="21 22">Baltimore</strain>
    </source>
</reference>
<dbReference type="GO" id="GO:0071277">
    <property type="term" value="P:cellular response to calcium ion"/>
    <property type="evidence" value="ECO:0007669"/>
    <property type="project" value="TreeGrafter"/>
</dbReference>
<sequence length="710" mass="78434">MFNALEASSSTPSVVLVLTLRASRLRDKDVFSKSDPMCVVSQFVGRLTGNGQWKECGRTERLQNTLNPEWATQIRIEYFFEEKQTMKFEVYDIDSKSTELSAHDFLGRMECDLAEIVSNRPLVRPLSGLKGNCGEITIWSEEVDEGSKENVLFNLSARKLDKKDFFGKSDPFLNIYRVNDDGSRLLVHRTEAIMRELNPTWKPFEVNVKMLCFGDRSRPFLVECFDFDRDGGHDFIGSCEVPLSQLLSGAVRSLPLINEKKRAKKGSKYKNSGTLEFDGVQILKQHTFLDFIAGGTQLDFAVAIDFTASNGAVHKPTSLHCINPSQPNQYEIAIRAVIDICQHYNNSKLFDAFGFGAILPPETCVSPIFALNFDANPAVVGLPGVMEVYRFALNRVKLYGPTNFAPVIKEVAKNAAKFAHDGARYQVLLIITDGAISDMAATKAAIIAASSLPLSIIIVGVGSDEFENMNELDSDDRMLSHAGRTAQRDIVQFVPLRNFLRQGCTGAESERVMGLLAKEVLAEIPLQLTSYMKKRNIVPRPPDDPFPKDTEAVFQPSVPPPMPYPAQVPQYSGQQAPYPGVQPTPPQHPGYQVPAQYPTIPQVAPPQAGYPTQLPPQSQPMGYPYPMPPQPVPLPQQMPLYQPYPGCAPIYIPVGAPYPPQPGMVVPGGYLPQQAVLQQSAPSAPTAPPIDLTEIEPHMVPAMQNMNIGR</sequence>
<dbReference type="PANTHER" id="PTHR10857:SF106">
    <property type="entry name" value="C2 DOMAIN-CONTAINING PROTEIN"/>
    <property type="match status" value="1"/>
</dbReference>
<dbReference type="SMART" id="SM00327">
    <property type="entry name" value="VWA"/>
    <property type="match status" value="1"/>
</dbReference>
<dbReference type="GO" id="GO:0046872">
    <property type="term" value="F:metal ion binding"/>
    <property type="evidence" value="ECO:0007669"/>
    <property type="project" value="UniProtKB-KW"/>
</dbReference>
<feature type="domain" description="VWFA" evidence="20">
    <location>
        <begin position="299"/>
        <end position="503"/>
    </location>
</feature>
<name>A0A368HE22_ANCCA</name>
<dbReference type="GO" id="GO:0005886">
    <property type="term" value="C:plasma membrane"/>
    <property type="evidence" value="ECO:0007669"/>
    <property type="project" value="UniProtKB-SubCell"/>
</dbReference>
<keyword evidence="12" id="KW-0965">Cell junction</keyword>
<evidence type="ECO:0000256" key="12">
    <source>
        <dbReference type="ARBA" id="ARBA00022949"/>
    </source>
</evidence>
<feature type="domain" description="C2" evidence="19">
    <location>
        <begin position="130"/>
        <end position="256"/>
    </location>
</feature>
<evidence type="ECO:0000256" key="9">
    <source>
        <dbReference type="ARBA" id="ARBA00022723"/>
    </source>
</evidence>
<keyword evidence="13" id="KW-0472">Membrane</keyword>
<dbReference type="CDD" id="cd04048">
    <property type="entry name" value="C2A_Copine"/>
    <property type="match status" value="1"/>
</dbReference>
<dbReference type="GO" id="GO:0005544">
    <property type="term" value="F:calcium-dependent phospholipid binding"/>
    <property type="evidence" value="ECO:0007669"/>
    <property type="project" value="InterPro"/>
</dbReference>
<organism evidence="21 22">
    <name type="scientific">Ancylostoma caninum</name>
    <name type="common">Dog hookworm</name>
    <dbReference type="NCBI Taxonomy" id="29170"/>
    <lineage>
        <taxon>Eukaryota</taxon>
        <taxon>Metazoa</taxon>
        <taxon>Ecdysozoa</taxon>
        <taxon>Nematoda</taxon>
        <taxon>Chromadorea</taxon>
        <taxon>Rhabditida</taxon>
        <taxon>Rhabditina</taxon>
        <taxon>Rhabditomorpha</taxon>
        <taxon>Strongyloidea</taxon>
        <taxon>Ancylostomatidae</taxon>
        <taxon>Ancylostomatinae</taxon>
        <taxon>Ancylostoma</taxon>
    </lineage>
</organism>
<keyword evidence="14" id="KW-0539">Nucleus</keyword>
<dbReference type="STRING" id="29170.A0A368HE22"/>
<keyword evidence="22" id="KW-1185">Reference proteome</keyword>
<evidence type="ECO:0000313" key="22">
    <source>
        <dbReference type="Proteomes" id="UP000252519"/>
    </source>
</evidence>
<evidence type="ECO:0000256" key="8">
    <source>
        <dbReference type="ARBA" id="ARBA00022553"/>
    </source>
</evidence>
<dbReference type="EMBL" id="JOJR01000002">
    <property type="protein sequence ID" value="RCN53475.1"/>
    <property type="molecule type" value="Genomic_DNA"/>
</dbReference>
<evidence type="ECO:0000256" key="2">
    <source>
        <dbReference type="ARBA" id="ARBA00004236"/>
    </source>
</evidence>
<dbReference type="Proteomes" id="UP000252519">
    <property type="component" value="Unassembled WGS sequence"/>
</dbReference>
<accession>A0A368HE22</accession>
<dbReference type="Pfam" id="PF07002">
    <property type="entry name" value="Copine"/>
    <property type="match status" value="1"/>
</dbReference>
<evidence type="ECO:0000256" key="10">
    <source>
        <dbReference type="ARBA" id="ARBA00022737"/>
    </source>
</evidence>
<keyword evidence="8" id="KW-0597">Phosphoprotein</keyword>